<organism evidence="1">
    <name type="scientific">marine sediment metagenome</name>
    <dbReference type="NCBI Taxonomy" id="412755"/>
    <lineage>
        <taxon>unclassified sequences</taxon>
        <taxon>metagenomes</taxon>
        <taxon>ecological metagenomes</taxon>
    </lineage>
</organism>
<evidence type="ECO:0000313" key="1">
    <source>
        <dbReference type="EMBL" id="KKM70227.1"/>
    </source>
</evidence>
<proteinExistence type="predicted"/>
<accession>A0A0F9MM24</accession>
<gene>
    <name evidence="1" type="ORF">LCGC14_1442820</name>
</gene>
<name>A0A0F9MM24_9ZZZZ</name>
<comment type="caution">
    <text evidence="1">The sequence shown here is derived from an EMBL/GenBank/DDBJ whole genome shotgun (WGS) entry which is preliminary data.</text>
</comment>
<sequence>MAAFNDGGWLELIDGSNNVTVRCKKVEFDVDDPSVVYIDYPDGNYGFSIDTRKRIVKIMEIWVTTNANFDTLITNLEALQVAGIFSLKVKRNSNNKYRTWNGINITMPVLWISMKGIGKVYDGDTEIWMVKMLQLRQAGALTGTN</sequence>
<reference evidence="1" key="1">
    <citation type="journal article" date="2015" name="Nature">
        <title>Complex archaea that bridge the gap between prokaryotes and eukaryotes.</title>
        <authorList>
            <person name="Spang A."/>
            <person name="Saw J.H."/>
            <person name="Jorgensen S.L."/>
            <person name="Zaremba-Niedzwiedzka K."/>
            <person name="Martijn J."/>
            <person name="Lind A.E."/>
            <person name="van Eijk R."/>
            <person name="Schleper C."/>
            <person name="Guy L."/>
            <person name="Ettema T.J."/>
        </authorList>
    </citation>
    <scope>NUCLEOTIDE SEQUENCE</scope>
</reference>
<protein>
    <submittedName>
        <fullName evidence="1">Uncharacterized protein</fullName>
    </submittedName>
</protein>
<dbReference type="AlphaFoldDB" id="A0A0F9MM24"/>
<dbReference type="EMBL" id="LAZR01009854">
    <property type="protein sequence ID" value="KKM70227.1"/>
    <property type="molecule type" value="Genomic_DNA"/>
</dbReference>